<reference evidence="2" key="2">
    <citation type="submission" date="2022-03" db="EMBL/GenBank/DDBJ databases">
        <title>Genome Encyclopedia of Bacteria and Archaea VI: Functional Genomics of Type Strains.</title>
        <authorList>
            <person name="Whitman W."/>
        </authorList>
    </citation>
    <scope>NUCLEOTIDE SEQUENCE</scope>
    <source>
        <strain evidence="2">HSC-15S17</strain>
    </source>
</reference>
<dbReference type="AlphaFoldDB" id="A0AA41HGT9"/>
<accession>A0AA41HGT9</accession>
<dbReference type="Proteomes" id="UP001155901">
    <property type="component" value="Unassembled WGS sequence"/>
</dbReference>
<evidence type="ECO:0000313" key="3">
    <source>
        <dbReference type="Proteomes" id="UP001155901"/>
    </source>
</evidence>
<evidence type="ECO:0000313" key="4">
    <source>
        <dbReference type="Proteomes" id="UP001162889"/>
    </source>
</evidence>
<evidence type="ECO:0000313" key="2">
    <source>
        <dbReference type="EMBL" id="MCP2011088.1"/>
    </source>
</evidence>
<proteinExistence type="predicted"/>
<dbReference type="EMBL" id="JALJZU010000010">
    <property type="protein sequence ID" value="MCP2011088.1"/>
    <property type="molecule type" value="Genomic_DNA"/>
</dbReference>
<comment type="caution">
    <text evidence="1">The sequence shown here is derived from an EMBL/GenBank/DDBJ whole genome shotgun (WGS) entry which is preliminary data.</text>
</comment>
<keyword evidence="4" id="KW-1185">Reference proteome</keyword>
<dbReference type="EMBL" id="JAHTGR010000014">
    <property type="protein sequence ID" value="MBV6323931.1"/>
    <property type="molecule type" value="Genomic_DNA"/>
</dbReference>
<dbReference type="Proteomes" id="UP001162889">
    <property type="component" value="Unassembled WGS sequence"/>
</dbReference>
<evidence type="ECO:0000313" key="1">
    <source>
        <dbReference type="EMBL" id="MBV6323931.1"/>
    </source>
</evidence>
<gene>
    <name evidence="1" type="ORF">KVP70_23635</name>
    <name evidence="2" type="ORF">L1274_004834</name>
</gene>
<organism evidence="1 3">
    <name type="scientific">Duganella violaceipulchra</name>
    <dbReference type="NCBI Taxonomy" id="2849652"/>
    <lineage>
        <taxon>Bacteria</taxon>
        <taxon>Pseudomonadati</taxon>
        <taxon>Pseudomonadota</taxon>
        <taxon>Betaproteobacteria</taxon>
        <taxon>Burkholderiales</taxon>
        <taxon>Oxalobacteraceae</taxon>
        <taxon>Telluria group</taxon>
        <taxon>Duganella</taxon>
    </lineage>
</organism>
<dbReference type="NCBIfam" id="NF042415">
    <property type="entry name" value="STY0301_fam"/>
    <property type="match status" value="1"/>
</dbReference>
<dbReference type="InterPro" id="IPR049973">
    <property type="entry name" value="STY0301-like"/>
</dbReference>
<protein>
    <submittedName>
        <fullName evidence="1">Uncharacterized protein</fullName>
    </submittedName>
</protein>
<dbReference type="RefSeq" id="WP_217944883.1">
    <property type="nucleotide sequence ID" value="NZ_JAHTGR010000014.1"/>
</dbReference>
<name>A0AA41HGT9_9BURK</name>
<sequence>MKRTVAIAFGMAFAFDGWAVERPVQQIECPAALPVSAIQSVAPPEGWKARPTAPFLLSSAGFNGGPPEMIADLVPYSVVEKRAQQMVETWKFDPDSFPDGLWLACGYGGAGGEITLSRQIDSTFSVCVVKSSPGKKAGSRQVVISCR</sequence>
<reference evidence="1" key="1">
    <citation type="submission" date="2021-07" db="EMBL/GenBank/DDBJ databases">
        <title>Characterization of violacein-producing bacteria and related species.</title>
        <authorList>
            <person name="Wilson H.S."/>
            <person name="De Leon M.E."/>
        </authorList>
    </citation>
    <scope>NUCLEOTIDE SEQUENCE</scope>
    <source>
        <strain evidence="1">HSC-15S17</strain>
    </source>
</reference>